<keyword evidence="1" id="KW-0812">Transmembrane</keyword>
<proteinExistence type="predicted"/>
<reference evidence="2" key="3">
    <citation type="submission" date="2025-09" db="UniProtKB">
        <authorList>
            <consortium name="Ensembl"/>
        </authorList>
    </citation>
    <scope>IDENTIFICATION</scope>
</reference>
<keyword evidence="1" id="KW-0472">Membrane</keyword>
<evidence type="ECO:0000313" key="3">
    <source>
        <dbReference type="Proteomes" id="UP000694580"/>
    </source>
</evidence>
<dbReference type="Proteomes" id="UP000694580">
    <property type="component" value="Chromosome 18"/>
</dbReference>
<organism evidence="2 3">
    <name type="scientific">Denticeps clupeoides</name>
    <name type="common">denticle herring</name>
    <dbReference type="NCBI Taxonomy" id="299321"/>
    <lineage>
        <taxon>Eukaryota</taxon>
        <taxon>Metazoa</taxon>
        <taxon>Chordata</taxon>
        <taxon>Craniata</taxon>
        <taxon>Vertebrata</taxon>
        <taxon>Euteleostomi</taxon>
        <taxon>Actinopterygii</taxon>
        <taxon>Neopterygii</taxon>
        <taxon>Teleostei</taxon>
        <taxon>Clupei</taxon>
        <taxon>Clupeiformes</taxon>
        <taxon>Denticipitoidei</taxon>
        <taxon>Denticipitidae</taxon>
        <taxon>Denticeps</taxon>
    </lineage>
</organism>
<evidence type="ECO:0000313" key="2">
    <source>
        <dbReference type="Ensembl" id="ENSDCDP00010032138.1"/>
    </source>
</evidence>
<dbReference type="Ensembl" id="ENSDCDT00010039858.1">
    <property type="protein sequence ID" value="ENSDCDP00010032138.1"/>
    <property type="gene ID" value="ENSDCDG00010020571.1"/>
</dbReference>
<accession>A0AAY4CGB8</accession>
<keyword evidence="3" id="KW-1185">Reference proteome</keyword>
<sequence>MTESVEYHPFAAQMSNVYLAMLALFCFKLSVKITLAIFLHTSLHHQGTSSPEFCDCDSLRLWSRTE</sequence>
<dbReference type="AlphaFoldDB" id="A0AAY4CGB8"/>
<name>A0AAY4CGB8_9TELE</name>
<reference evidence="2 3" key="1">
    <citation type="submission" date="2020-06" db="EMBL/GenBank/DDBJ databases">
        <authorList>
            <consortium name="Wellcome Sanger Institute Data Sharing"/>
        </authorList>
    </citation>
    <scope>NUCLEOTIDE SEQUENCE [LARGE SCALE GENOMIC DNA]</scope>
</reference>
<evidence type="ECO:0000256" key="1">
    <source>
        <dbReference type="SAM" id="Phobius"/>
    </source>
</evidence>
<keyword evidence="1" id="KW-1133">Transmembrane helix</keyword>
<reference evidence="2" key="2">
    <citation type="submission" date="2025-08" db="UniProtKB">
        <authorList>
            <consortium name="Ensembl"/>
        </authorList>
    </citation>
    <scope>IDENTIFICATION</scope>
</reference>
<protein>
    <submittedName>
        <fullName evidence="2">Uncharacterized protein</fullName>
    </submittedName>
</protein>
<feature type="transmembrane region" description="Helical" evidence="1">
    <location>
        <begin position="17"/>
        <end position="39"/>
    </location>
</feature>